<accession>A0A917Q311</accession>
<comment type="caution">
    <text evidence="2">The sequence shown here is derived from an EMBL/GenBank/DDBJ whole genome shotgun (WGS) entry which is preliminary data.</text>
</comment>
<evidence type="ECO:0000259" key="1">
    <source>
        <dbReference type="Pfam" id="PF10026"/>
    </source>
</evidence>
<dbReference type="Proteomes" id="UP000658382">
    <property type="component" value="Unassembled WGS sequence"/>
</dbReference>
<organism evidence="2 3">
    <name type="scientific">Lentibacillus kapialis</name>
    <dbReference type="NCBI Taxonomy" id="340214"/>
    <lineage>
        <taxon>Bacteria</taxon>
        <taxon>Bacillati</taxon>
        <taxon>Bacillota</taxon>
        <taxon>Bacilli</taxon>
        <taxon>Bacillales</taxon>
        <taxon>Bacillaceae</taxon>
        <taxon>Lentibacillus</taxon>
    </lineage>
</organism>
<protein>
    <recommendedName>
        <fullName evidence="1">DUF2268 domain-containing protein</fullName>
    </recommendedName>
</protein>
<sequence length="216" mass="25514">MDNNIDSLELQLIKMRTLAYEYFIKKELELLQKQFPSNRSIQFELFILDENDDFVKKKLGGVSAFTDWDSRMCFAVLPENNIRTTLKSVITHEYHHHWRISALDMDEESQTLLDRLILEGLAEHFVRIKLGDVYLGPYKDALTEYQAKALWESTYKEHLFDKGQITDLYMFGNEEEGLPFWGGYSLGYYLVKWYLERNEDISIEELTLLPSDKFIA</sequence>
<evidence type="ECO:0000313" key="2">
    <source>
        <dbReference type="EMBL" id="GGK09253.1"/>
    </source>
</evidence>
<dbReference type="InterPro" id="IPR018728">
    <property type="entry name" value="DUF2268"/>
</dbReference>
<dbReference type="AlphaFoldDB" id="A0A917Q311"/>
<gene>
    <name evidence="2" type="ORF">GCM10007063_34630</name>
</gene>
<dbReference type="Pfam" id="PF10026">
    <property type="entry name" value="DUF2268"/>
    <property type="match status" value="1"/>
</dbReference>
<proteinExistence type="predicted"/>
<dbReference type="EMBL" id="BMNQ01000101">
    <property type="protein sequence ID" value="GGK09253.1"/>
    <property type="molecule type" value="Genomic_DNA"/>
</dbReference>
<reference evidence="2" key="2">
    <citation type="submission" date="2020-09" db="EMBL/GenBank/DDBJ databases">
        <authorList>
            <person name="Sun Q."/>
            <person name="Ohkuma M."/>
        </authorList>
    </citation>
    <scope>NUCLEOTIDE SEQUENCE</scope>
    <source>
        <strain evidence="2">JCM 12580</strain>
    </source>
</reference>
<name>A0A917Q311_9BACI</name>
<reference evidence="2" key="1">
    <citation type="journal article" date="2014" name="Int. J. Syst. Evol. Microbiol.">
        <title>Complete genome sequence of Corynebacterium casei LMG S-19264T (=DSM 44701T), isolated from a smear-ripened cheese.</title>
        <authorList>
            <consortium name="US DOE Joint Genome Institute (JGI-PGF)"/>
            <person name="Walter F."/>
            <person name="Albersmeier A."/>
            <person name="Kalinowski J."/>
            <person name="Ruckert C."/>
        </authorList>
    </citation>
    <scope>NUCLEOTIDE SEQUENCE</scope>
    <source>
        <strain evidence="2">JCM 12580</strain>
    </source>
</reference>
<evidence type="ECO:0000313" key="3">
    <source>
        <dbReference type="Proteomes" id="UP000658382"/>
    </source>
</evidence>
<feature type="domain" description="DUF2268" evidence="1">
    <location>
        <begin position="24"/>
        <end position="215"/>
    </location>
</feature>
<keyword evidence="3" id="KW-1185">Reference proteome</keyword>